<keyword evidence="2" id="KW-1185">Reference proteome</keyword>
<organism evidence="1 2">
    <name type="scientific">Triticum urartu</name>
    <name type="common">Red wild einkorn</name>
    <name type="synonym">Crithodium urartu</name>
    <dbReference type="NCBI Taxonomy" id="4572"/>
    <lineage>
        <taxon>Eukaryota</taxon>
        <taxon>Viridiplantae</taxon>
        <taxon>Streptophyta</taxon>
        <taxon>Embryophyta</taxon>
        <taxon>Tracheophyta</taxon>
        <taxon>Spermatophyta</taxon>
        <taxon>Magnoliopsida</taxon>
        <taxon>Liliopsida</taxon>
        <taxon>Poales</taxon>
        <taxon>Poaceae</taxon>
        <taxon>BOP clade</taxon>
        <taxon>Pooideae</taxon>
        <taxon>Triticodae</taxon>
        <taxon>Triticeae</taxon>
        <taxon>Triticinae</taxon>
        <taxon>Triticum</taxon>
    </lineage>
</organism>
<accession>A0A8R7PVQ7</accession>
<dbReference type="Gramene" id="TuG1812G0300003601.01.T01">
    <property type="protein sequence ID" value="TuG1812G0300003601.01.T01.cds267767"/>
    <property type="gene ID" value="TuG1812G0300003601.01"/>
</dbReference>
<reference evidence="2" key="1">
    <citation type="journal article" date="2013" name="Nature">
        <title>Draft genome of the wheat A-genome progenitor Triticum urartu.</title>
        <authorList>
            <person name="Ling H.Q."/>
            <person name="Zhao S."/>
            <person name="Liu D."/>
            <person name="Wang J."/>
            <person name="Sun H."/>
            <person name="Zhang C."/>
            <person name="Fan H."/>
            <person name="Li D."/>
            <person name="Dong L."/>
            <person name="Tao Y."/>
            <person name="Gao C."/>
            <person name="Wu H."/>
            <person name="Li Y."/>
            <person name="Cui Y."/>
            <person name="Guo X."/>
            <person name="Zheng S."/>
            <person name="Wang B."/>
            <person name="Yu K."/>
            <person name="Liang Q."/>
            <person name="Yang W."/>
            <person name="Lou X."/>
            <person name="Chen J."/>
            <person name="Feng M."/>
            <person name="Jian J."/>
            <person name="Zhang X."/>
            <person name="Luo G."/>
            <person name="Jiang Y."/>
            <person name="Liu J."/>
            <person name="Wang Z."/>
            <person name="Sha Y."/>
            <person name="Zhang B."/>
            <person name="Wu H."/>
            <person name="Tang D."/>
            <person name="Shen Q."/>
            <person name="Xue P."/>
            <person name="Zou S."/>
            <person name="Wang X."/>
            <person name="Liu X."/>
            <person name="Wang F."/>
            <person name="Yang Y."/>
            <person name="An X."/>
            <person name="Dong Z."/>
            <person name="Zhang K."/>
            <person name="Zhang X."/>
            <person name="Luo M.C."/>
            <person name="Dvorak J."/>
            <person name="Tong Y."/>
            <person name="Wang J."/>
            <person name="Yang H."/>
            <person name="Li Z."/>
            <person name="Wang D."/>
            <person name="Zhang A."/>
            <person name="Wang J."/>
        </authorList>
    </citation>
    <scope>NUCLEOTIDE SEQUENCE</scope>
    <source>
        <strain evidence="2">cv. G1812</strain>
    </source>
</reference>
<dbReference type="Proteomes" id="UP000015106">
    <property type="component" value="Chromosome 3"/>
</dbReference>
<sequence length="45" mass="4951">MKFASLDLSPSNSVLGKRSFPACSNNHMWVLLHCPVSKCPLMMAT</sequence>
<name>A0A8R7PVQ7_TRIUA</name>
<protein>
    <submittedName>
        <fullName evidence="1">Uncharacterized protein</fullName>
    </submittedName>
</protein>
<dbReference type="EnsemblPlants" id="TuG1812G0300003601.01.T01">
    <property type="protein sequence ID" value="TuG1812G0300003601.01.T01.cds267767"/>
    <property type="gene ID" value="TuG1812G0300003601.01"/>
</dbReference>
<dbReference type="AlphaFoldDB" id="A0A8R7PVQ7"/>
<evidence type="ECO:0000313" key="1">
    <source>
        <dbReference type="EnsemblPlants" id="TuG1812G0300003601.01.T01.cds267767"/>
    </source>
</evidence>
<reference evidence="1" key="3">
    <citation type="submission" date="2022-06" db="UniProtKB">
        <authorList>
            <consortium name="EnsemblPlants"/>
        </authorList>
    </citation>
    <scope>IDENTIFICATION</scope>
</reference>
<evidence type="ECO:0000313" key="2">
    <source>
        <dbReference type="Proteomes" id="UP000015106"/>
    </source>
</evidence>
<proteinExistence type="predicted"/>
<reference evidence="1" key="2">
    <citation type="submission" date="2018-03" db="EMBL/GenBank/DDBJ databases">
        <title>The Triticum urartu genome reveals the dynamic nature of wheat genome evolution.</title>
        <authorList>
            <person name="Ling H."/>
            <person name="Ma B."/>
            <person name="Shi X."/>
            <person name="Liu H."/>
            <person name="Dong L."/>
            <person name="Sun H."/>
            <person name="Cao Y."/>
            <person name="Gao Q."/>
            <person name="Zheng S."/>
            <person name="Li Y."/>
            <person name="Yu Y."/>
            <person name="Du H."/>
            <person name="Qi M."/>
            <person name="Li Y."/>
            <person name="Yu H."/>
            <person name="Cui Y."/>
            <person name="Wang N."/>
            <person name="Chen C."/>
            <person name="Wu H."/>
            <person name="Zhao Y."/>
            <person name="Zhang J."/>
            <person name="Li Y."/>
            <person name="Zhou W."/>
            <person name="Zhang B."/>
            <person name="Hu W."/>
            <person name="Eijk M."/>
            <person name="Tang J."/>
            <person name="Witsenboer H."/>
            <person name="Zhao S."/>
            <person name="Li Z."/>
            <person name="Zhang A."/>
            <person name="Wang D."/>
            <person name="Liang C."/>
        </authorList>
    </citation>
    <scope>NUCLEOTIDE SEQUENCE [LARGE SCALE GENOMIC DNA]</scope>
    <source>
        <strain evidence="1">cv. G1812</strain>
    </source>
</reference>